<dbReference type="GO" id="GO:0016887">
    <property type="term" value="F:ATP hydrolysis activity"/>
    <property type="evidence" value="ECO:0007669"/>
    <property type="project" value="InterPro"/>
</dbReference>
<dbReference type="PANTHER" id="PTHR15184:SF9">
    <property type="entry name" value="SPI-1 TYPE 3 SECRETION SYSTEM ATPASE"/>
    <property type="match status" value="1"/>
</dbReference>
<evidence type="ECO:0000313" key="18">
    <source>
        <dbReference type="EMBL" id="CRI52037.1"/>
    </source>
</evidence>
<dbReference type="KEGG" id="cpn:CPn_0858"/>
<dbReference type="Gene3D" id="3.40.50.12240">
    <property type="match status" value="1"/>
</dbReference>
<keyword evidence="3" id="KW-0963">Cytoplasm</keyword>
<dbReference type="SUPFAM" id="SSF52540">
    <property type="entry name" value="P-loop containing nucleoside triphosphate hydrolases"/>
    <property type="match status" value="1"/>
</dbReference>
<evidence type="ECO:0000313" key="20">
    <source>
        <dbReference type="Proteomes" id="UP000000801"/>
    </source>
</evidence>
<evidence type="ECO:0000313" key="11">
    <source>
        <dbReference type="EMBL" id="CRI40760.1"/>
    </source>
</evidence>
<dbReference type="GO" id="GO:0046933">
    <property type="term" value="F:proton-transporting ATP synthase activity, rotational mechanism"/>
    <property type="evidence" value="ECO:0007669"/>
    <property type="project" value="TreeGrafter"/>
</dbReference>
<keyword evidence="2" id="KW-0813">Transport</keyword>
<evidence type="ECO:0000256" key="5">
    <source>
        <dbReference type="ARBA" id="ARBA00022840"/>
    </source>
</evidence>
<evidence type="ECO:0000313" key="14">
    <source>
        <dbReference type="EMBL" id="CRI46356.1"/>
    </source>
</evidence>
<dbReference type="GO" id="GO:0030257">
    <property type="term" value="C:type III protein secretion system complex"/>
    <property type="evidence" value="ECO:0007669"/>
    <property type="project" value="InterPro"/>
</dbReference>
<dbReference type="Pfam" id="PF18269">
    <property type="entry name" value="T3SS_ATPase_C"/>
    <property type="match status" value="1"/>
</dbReference>
<evidence type="ECO:0000313" key="10">
    <source>
        <dbReference type="EMBL" id="CRI38497.1"/>
    </source>
</evidence>
<dbReference type="HOGENOM" id="CLU_022398_5_1_0"/>
<evidence type="ECO:0000313" key="19">
    <source>
        <dbReference type="EMBL" id="CRI53870.1"/>
    </source>
</evidence>
<dbReference type="EMBL" id="LN847237">
    <property type="protein sequence ID" value="CRI47503.1"/>
    <property type="molecule type" value="Genomic_DNA"/>
</dbReference>
<dbReference type="EMBL" id="LN847057">
    <property type="protein sequence ID" value="CRI42983.1"/>
    <property type="molecule type" value="Genomic_DNA"/>
</dbReference>
<proteinExistence type="predicted"/>
<dbReference type="CDD" id="cd18117">
    <property type="entry name" value="ATP-synt_flagellum-secretory_path_III_N"/>
    <property type="match status" value="1"/>
</dbReference>
<evidence type="ECO:0000313" key="17">
    <source>
        <dbReference type="EMBL" id="CRI50908.1"/>
    </source>
</evidence>
<sequence>MNHLNKEKLHIHNWQPYRACGLLSKVSGNLIEVDGLSACLGELCKISSTKDPNLLAEVIGFHNHTTLLMSLSPLHSVALGTEVLPLRRPPSLHLSDHLLGRVLDAFGNPIDKKEDLPKTHRKPLLSLPPSPMMRQPIDQIFPTGIKAIDAFLTLGKGQRIGVFSEPGSGKSSLLSAIALGSKSTINVIALIGERGREVREYIEKHSNALKQQRTIIIAAPAHETAPTKVIAGRAAMTIAEYFREQGHEVLFIMDSLSRWIAALQEVALARGETLSAHQYAASVFHHVSEFTERAGNNDKGSITALYAILYYPKHPDIFTDYLKSLLDGHFFLTSQGKALASPPIDILSSLSRSAQALALPHHYAAAERLRSLLKVYNEALDIIHLGAYTPGQDEELDKAVKLLPSIKAFLAQPLSSYCYLDNTLKQLEALADS</sequence>
<dbReference type="EMBL" id="AE001363">
    <property type="protein sequence ID" value="AAD18996.1"/>
    <property type="molecule type" value="Genomic_DNA"/>
</dbReference>
<dbReference type="InterPro" id="IPR050053">
    <property type="entry name" value="ATPase_alpha/beta_chains"/>
</dbReference>
<keyword evidence="7" id="KW-1278">Translocase</keyword>
<dbReference type="GO" id="GO:0005524">
    <property type="term" value="F:ATP binding"/>
    <property type="evidence" value="ECO:0007669"/>
    <property type="project" value="UniProtKB-KW"/>
</dbReference>
<reference evidence="9 20" key="1">
    <citation type="journal article" date="1999" name="Nat. Genet.">
        <title>Comparative genomes of Chlamydia pneumoniae and C. trachomatis.</title>
        <authorList>
            <person name="Kalman S."/>
            <person name="Mitchell W."/>
            <person name="Marathe R."/>
            <person name="Lammel C."/>
            <person name="Fan J."/>
            <person name="Hyman R.W."/>
            <person name="Olinger L."/>
            <person name="Grimwood J."/>
            <person name="Davis R.W."/>
            <person name="Stephens R.S."/>
        </authorList>
    </citation>
    <scope>NUCLEOTIDE SEQUENCE [LARGE SCALE GENOMIC DNA]</scope>
    <source>
        <strain evidence="9 20">CWL029</strain>
    </source>
</reference>
<evidence type="ECO:0000256" key="4">
    <source>
        <dbReference type="ARBA" id="ARBA00022741"/>
    </source>
</evidence>
<dbReference type="Pfam" id="PF02874">
    <property type="entry name" value="ATP-synt_ab_N"/>
    <property type="match status" value="1"/>
</dbReference>
<dbReference type="Proteomes" id="UP000000801">
    <property type="component" value="Chromosome"/>
</dbReference>
<name>A0A0F7X030_CHLPN</name>
<dbReference type="EMBL" id="LN846999">
    <property type="protein sequence ID" value="CRI38497.1"/>
    <property type="molecule type" value="Genomic_DNA"/>
</dbReference>
<evidence type="ECO:0000256" key="3">
    <source>
        <dbReference type="ARBA" id="ARBA00022490"/>
    </source>
</evidence>
<dbReference type="InterPro" id="IPR040627">
    <property type="entry name" value="T3SS_ATPase_C"/>
</dbReference>
<comment type="subcellular location">
    <subcellularLocation>
        <location evidence="1">Cytoplasm</location>
    </subcellularLocation>
</comment>
<dbReference type="EMBL" id="LN847006">
    <property type="protein sequence ID" value="CRI40760.1"/>
    <property type="molecule type" value="Genomic_DNA"/>
</dbReference>
<dbReference type="EMBL" id="LN847255">
    <property type="protein sequence ID" value="CRI53870.1"/>
    <property type="molecule type" value="Genomic_DNA"/>
</dbReference>
<organism evidence="12">
    <name type="scientific">Chlamydia pneumoniae</name>
    <name type="common">Chlamydophila pneumoniae</name>
    <dbReference type="NCBI Taxonomy" id="83558"/>
    <lineage>
        <taxon>Bacteria</taxon>
        <taxon>Pseudomonadati</taxon>
        <taxon>Chlamydiota</taxon>
        <taxon>Chlamydiia</taxon>
        <taxon>Chlamydiales</taxon>
        <taxon>Chlamydiaceae</taxon>
        <taxon>Chlamydia/Chlamydophila group</taxon>
        <taxon>Chlamydia</taxon>
    </lineage>
</organism>
<dbReference type="PANTHER" id="PTHR15184">
    <property type="entry name" value="ATP SYNTHASE"/>
    <property type="match status" value="1"/>
</dbReference>
<dbReference type="EMBL" id="LN847240">
    <property type="protein sequence ID" value="CRI50908.1"/>
    <property type="molecule type" value="Genomic_DNA"/>
</dbReference>
<dbReference type="GeneID" id="45050911"/>
<accession>A0A0F7X030</accession>
<keyword evidence="4" id="KW-0547">Nucleotide-binding</keyword>
<feature type="domain" description="AAA+ ATPase" evidence="8">
    <location>
        <begin position="156"/>
        <end position="336"/>
    </location>
</feature>
<dbReference type="EMBL" id="LN847244">
    <property type="protein sequence ID" value="CRI49780.1"/>
    <property type="molecule type" value="Genomic_DNA"/>
</dbReference>
<dbReference type="EMBL" id="LN847227">
    <property type="protein sequence ID" value="CRI46356.1"/>
    <property type="molecule type" value="Genomic_DNA"/>
</dbReference>
<dbReference type="EMBL" id="LN847246">
    <property type="protein sequence ID" value="CRI52037.1"/>
    <property type="molecule type" value="Genomic_DNA"/>
</dbReference>
<dbReference type="InterPro" id="IPR000194">
    <property type="entry name" value="ATPase_F1/V1/A1_a/bsu_nucl-bd"/>
</dbReference>
<keyword evidence="6" id="KW-0653">Protein transport</keyword>
<evidence type="ECO:0000313" key="15">
    <source>
        <dbReference type="EMBL" id="CRI47503.1"/>
    </source>
</evidence>
<gene>
    <name evidence="12" type="primary">fliI</name>
    <name evidence="9" type="ordered locus">CPn_0858</name>
    <name evidence="10" type="ORF">BN1224_CV15_C_03300</name>
    <name evidence="12" type="ORF">BN1224_DC9_CA_00310</name>
    <name evidence="13" type="ORF">BN1224_H12_EX_00070</name>
    <name evidence="14" type="ORF">BN1224_MUL2216_F_04110</name>
    <name evidence="15" type="ORF">BN1224_Panola_L_00070</name>
    <name evidence="17" type="ORF">BN1224_PB1_B_08770</name>
    <name evidence="16" type="ORF">BN1224_U1271_C_07200</name>
    <name evidence="18" type="ORF">BN1224_UZG1_B_01860</name>
    <name evidence="19" type="ORF">BN1224_Wien2_H_01050</name>
    <name evidence="11" type="ORF">CWL029c_F_00070</name>
</gene>
<keyword evidence="12" id="KW-0378">Hydrolase</keyword>
<dbReference type="InterPro" id="IPR003593">
    <property type="entry name" value="AAA+_ATPase"/>
</dbReference>
<dbReference type="CDD" id="cd18114">
    <property type="entry name" value="ATP-synt_flagellum-secretory_path_III_C"/>
    <property type="match status" value="1"/>
</dbReference>
<protein>
    <submittedName>
        <fullName evidence="9 12">Flagellum-specific ATP synthase</fullName>
        <ecNumber evidence="12">3.6.3.14</ecNumber>
    </submittedName>
</protein>
<dbReference type="PATRIC" id="fig|115713.3.peg.938"/>
<dbReference type="InterPro" id="IPR005714">
    <property type="entry name" value="ATPase_T3SS_FliI/YscN"/>
</dbReference>
<reference evidence="12" key="2">
    <citation type="submission" date="2015-05" db="EMBL/GenBank/DDBJ databases">
        <authorList>
            <person name="Rattei Thomas"/>
        </authorList>
    </citation>
    <scope>NUCLEOTIDE SEQUENCE</scope>
    <source>
        <strain evidence="10">CV15</strain>
        <strain evidence="11">CWL029c</strain>
        <strain evidence="12">DC9</strain>
        <strain evidence="13">H12</strain>
        <strain evidence="14">MUL2216</strain>
        <strain evidence="15">Panola</strain>
        <strain evidence="17">PB1</strain>
        <strain evidence="16">U1271</strain>
        <strain evidence="18">UZG1</strain>
        <strain evidence="19">Wien2</strain>
    </source>
</reference>
<dbReference type="InterPro" id="IPR027417">
    <property type="entry name" value="P-loop_NTPase"/>
</dbReference>
<dbReference type="RefSeq" id="WP_010883493.1">
    <property type="nucleotide sequence ID" value="NZ_LN846980.1"/>
</dbReference>
<dbReference type="GO" id="GO:0030254">
    <property type="term" value="P:protein secretion by the type III secretion system"/>
    <property type="evidence" value="ECO:0007669"/>
    <property type="project" value="InterPro"/>
</dbReference>
<evidence type="ECO:0000313" key="12">
    <source>
        <dbReference type="EMBL" id="CRI42983.1"/>
    </source>
</evidence>
<dbReference type="Pfam" id="PF00006">
    <property type="entry name" value="ATP-synt_ab"/>
    <property type="match status" value="1"/>
</dbReference>
<dbReference type="NCBIfam" id="TIGR01026">
    <property type="entry name" value="fliI_yscN"/>
    <property type="match status" value="1"/>
</dbReference>
<dbReference type="EMBL" id="LN847202">
    <property type="protein sequence ID" value="CRI44100.1"/>
    <property type="molecule type" value="Genomic_DNA"/>
</dbReference>
<keyword evidence="5" id="KW-0067">ATP-binding</keyword>
<evidence type="ECO:0000256" key="2">
    <source>
        <dbReference type="ARBA" id="ARBA00022448"/>
    </source>
</evidence>
<evidence type="ECO:0000313" key="13">
    <source>
        <dbReference type="EMBL" id="CRI44100.1"/>
    </source>
</evidence>
<dbReference type="BRENDA" id="7.4.2.8">
    <property type="organism ID" value="1311"/>
</dbReference>
<dbReference type="GO" id="GO:0005737">
    <property type="term" value="C:cytoplasm"/>
    <property type="evidence" value="ECO:0007669"/>
    <property type="project" value="UniProtKB-SubCell"/>
</dbReference>
<dbReference type="SMART" id="SM00382">
    <property type="entry name" value="AAA"/>
    <property type="match status" value="1"/>
</dbReference>
<evidence type="ECO:0000313" key="9">
    <source>
        <dbReference type="EMBL" id="AAD18996.1"/>
    </source>
</evidence>
<dbReference type="NCBIfam" id="NF004578">
    <property type="entry name" value="PRK05922.1"/>
    <property type="match status" value="1"/>
</dbReference>
<evidence type="ECO:0000256" key="6">
    <source>
        <dbReference type="ARBA" id="ARBA00022927"/>
    </source>
</evidence>
<evidence type="ECO:0000256" key="1">
    <source>
        <dbReference type="ARBA" id="ARBA00004496"/>
    </source>
</evidence>
<evidence type="ECO:0000256" key="7">
    <source>
        <dbReference type="ARBA" id="ARBA00022967"/>
    </source>
</evidence>
<evidence type="ECO:0000313" key="16">
    <source>
        <dbReference type="EMBL" id="CRI49780.1"/>
    </source>
</evidence>
<dbReference type="InterPro" id="IPR004100">
    <property type="entry name" value="ATPase_F1/V1/A1_a/bsu_N"/>
</dbReference>
<dbReference type="OMA" id="IDVYFPE"/>
<evidence type="ECO:0000259" key="8">
    <source>
        <dbReference type="SMART" id="SM00382"/>
    </source>
</evidence>
<dbReference type="AlphaFoldDB" id="A0A0F7X030"/>
<dbReference type="EC" id="3.6.3.14" evidence="12"/>
<dbReference type="CDD" id="cd01136">
    <property type="entry name" value="ATPase_flagellum-secretory_path_III"/>
    <property type="match status" value="1"/>
</dbReference>